<keyword evidence="3" id="KW-0472">Membrane</keyword>
<reference evidence="5" key="1">
    <citation type="submission" date="2019-08" db="EMBL/GenBank/DDBJ databases">
        <title>Carotenoids and Carotenoid Binding Proteins in the Halophilic Cyanobacterium Euhalothece sp. ZM00.</title>
        <authorList>
            <person name="Cho S.M."/>
            <person name="Song J.Y."/>
            <person name="Park Y.-I."/>
        </authorList>
    </citation>
    <scope>NUCLEOTIDE SEQUENCE [LARGE SCALE GENOMIC DNA]</scope>
    <source>
        <strain evidence="5">Z-M001</strain>
    </source>
</reference>
<dbReference type="InterPro" id="IPR018253">
    <property type="entry name" value="DnaJ_domain_CS"/>
</dbReference>
<dbReference type="InterPro" id="IPR001623">
    <property type="entry name" value="DnaJ_domain"/>
</dbReference>
<evidence type="ECO:0000256" key="3">
    <source>
        <dbReference type="SAM" id="Phobius"/>
    </source>
</evidence>
<keyword evidence="3" id="KW-1133">Transmembrane helix</keyword>
<dbReference type="SUPFAM" id="SSF48452">
    <property type="entry name" value="TPR-like"/>
    <property type="match status" value="1"/>
</dbReference>
<sequence length="467" mass="53263">MPEDQDYYKILGVSENATQQEIKQAFRRLARDCHPDLHPNDATAAKRFRVLREAYEVLSDVTQRKKYDRQRPKSSSQKKGGSAQVYYVRGVEKMLLQNYRAAVTDLSEAIRLNDRFVEAYLKRCEAYLALGEERAVLEDCQQILRYQPENAIAHYYRGRARQRLGYADSAIKAYSKAIYLQQDFPPPYYYRGVAHYELRYRNRAIADWQEYAEICKRQGNMQGYRLGIDTLNRYSWFHIKVGNRIFGNNKRSQAQPVQNFHHPYSRRQQVGKQVQDSISKLATAIQNTAQTTIFSLTPILKNPVGGILLAYGRLDPNQIPVVAVNSLLLSNVAFLFGMLAHFGLNLTTLLRFLPVGIMPSLSLFGINVGIRFLLQSPYDWKKDLFFASTAVLPLAAFSLFSAFTTLIPGFVFLLMVISVFPLSYTLLLLYGGCFQLLNLSESLSALIVPIMLLITTLLSWVTLSVVS</sequence>
<dbReference type="OrthoDB" id="9779889at2"/>
<dbReference type="PANTHER" id="PTHR45188:SF2">
    <property type="entry name" value="DNAJ HOMOLOG SUBFAMILY C MEMBER 7"/>
    <property type="match status" value="1"/>
</dbReference>
<organism evidence="5 6">
    <name type="scientific">Euhalothece natronophila Z-M001</name>
    <dbReference type="NCBI Taxonomy" id="522448"/>
    <lineage>
        <taxon>Bacteria</taxon>
        <taxon>Bacillati</taxon>
        <taxon>Cyanobacteriota</taxon>
        <taxon>Cyanophyceae</taxon>
        <taxon>Oscillatoriophycideae</taxon>
        <taxon>Chroococcales</taxon>
        <taxon>Halothecacae</taxon>
        <taxon>Halothece cluster</taxon>
        <taxon>Euhalothece</taxon>
    </lineage>
</organism>
<dbReference type="EMBL" id="CP042326">
    <property type="protein sequence ID" value="QDZ39093.1"/>
    <property type="molecule type" value="Genomic_DNA"/>
</dbReference>
<evidence type="ECO:0000259" key="4">
    <source>
        <dbReference type="PROSITE" id="PS50076"/>
    </source>
</evidence>
<feature type="domain" description="J" evidence="4">
    <location>
        <begin position="6"/>
        <end position="71"/>
    </location>
</feature>
<evidence type="ECO:0000313" key="6">
    <source>
        <dbReference type="Proteomes" id="UP000318453"/>
    </source>
</evidence>
<evidence type="ECO:0000313" key="5">
    <source>
        <dbReference type="EMBL" id="QDZ39093.1"/>
    </source>
</evidence>
<dbReference type="PROSITE" id="PS00636">
    <property type="entry name" value="DNAJ_1"/>
    <property type="match status" value="1"/>
</dbReference>
<feature type="transmembrane region" description="Helical" evidence="3">
    <location>
        <begin position="319"/>
        <end position="340"/>
    </location>
</feature>
<dbReference type="SMART" id="SM00028">
    <property type="entry name" value="TPR"/>
    <property type="match status" value="4"/>
</dbReference>
<dbReference type="PANTHER" id="PTHR45188">
    <property type="entry name" value="DNAJ PROTEIN P58IPK HOMOLOG"/>
    <property type="match status" value="1"/>
</dbReference>
<feature type="transmembrane region" description="Helical" evidence="3">
    <location>
        <begin position="352"/>
        <end position="372"/>
    </location>
</feature>
<feature type="transmembrane region" description="Helical" evidence="3">
    <location>
        <begin position="409"/>
        <end position="431"/>
    </location>
</feature>
<dbReference type="AlphaFoldDB" id="A0A5B8NIM6"/>
<dbReference type="KEGG" id="enn:FRE64_03565"/>
<dbReference type="InterPro" id="IPR011990">
    <property type="entry name" value="TPR-like_helical_dom_sf"/>
</dbReference>
<keyword evidence="1" id="KW-0677">Repeat</keyword>
<dbReference type="PRINTS" id="PR00625">
    <property type="entry name" value="JDOMAIN"/>
</dbReference>
<protein>
    <submittedName>
        <fullName evidence="5">Molecular chaperone DnaJ</fullName>
    </submittedName>
</protein>
<dbReference type="InterPro" id="IPR019734">
    <property type="entry name" value="TPR_rpt"/>
</dbReference>
<dbReference type="InterPro" id="IPR036869">
    <property type="entry name" value="J_dom_sf"/>
</dbReference>
<dbReference type="PROSITE" id="PS50076">
    <property type="entry name" value="DNAJ_2"/>
    <property type="match status" value="1"/>
</dbReference>
<keyword evidence="3" id="KW-0812">Transmembrane</keyword>
<dbReference type="Gene3D" id="1.25.40.10">
    <property type="entry name" value="Tetratricopeptide repeat domain"/>
    <property type="match status" value="2"/>
</dbReference>
<dbReference type="RefSeq" id="WP_146294702.1">
    <property type="nucleotide sequence ID" value="NZ_CP042326.1"/>
</dbReference>
<proteinExistence type="predicted"/>
<dbReference type="SUPFAM" id="SSF46565">
    <property type="entry name" value="Chaperone J-domain"/>
    <property type="match status" value="1"/>
</dbReference>
<dbReference type="Pfam" id="PF03704">
    <property type="entry name" value="BTAD"/>
    <property type="match status" value="1"/>
</dbReference>
<dbReference type="Gene3D" id="1.10.287.110">
    <property type="entry name" value="DnaJ domain"/>
    <property type="match status" value="1"/>
</dbReference>
<accession>A0A5B8NIM6</accession>
<dbReference type="CDD" id="cd06257">
    <property type="entry name" value="DnaJ"/>
    <property type="match status" value="1"/>
</dbReference>
<keyword evidence="2" id="KW-0802">TPR repeat</keyword>
<name>A0A5B8NIM6_9CHRO</name>
<gene>
    <name evidence="5" type="ORF">FRE64_03565</name>
</gene>
<evidence type="ECO:0000256" key="1">
    <source>
        <dbReference type="ARBA" id="ARBA00022737"/>
    </source>
</evidence>
<dbReference type="InterPro" id="IPR005158">
    <property type="entry name" value="BTAD"/>
</dbReference>
<dbReference type="SMART" id="SM00271">
    <property type="entry name" value="DnaJ"/>
    <property type="match status" value="1"/>
</dbReference>
<dbReference type="Pfam" id="PF00226">
    <property type="entry name" value="DnaJ"/>
    <property type="match status" value="1"/>
</dbReference>
<feature type="transmembrane region" description="Helical" evidence="3">
    <location>
        <begin position="384"/>
        <end position="403"/>
    </location>
</feature>
<evidence type="ECO:0000256" key="2">
    <source>
        <dbReference type="ARBA" id="ARBA00022803"/>
    </source>
</evidence>
<dbReference type="Proteomes" id="UP000318453">
    <property type="component" value="Chromosome"/>
</dbReference>
<keyword evidence="6" id="KW-1185">Reference proteome</keyword>
<feature type="transmembrane region" description="Helical" evidence="3">
    <location>
        <begin position="443"/>
        <end position="463"/>
    </location>
</feature>